<dbReference type="InterPro" id="IPR057931">
    <property type="entry name" value="RHH_ERCC6L2"/>
</dbReference>
<dbReference type="InterPro" id="IPR050496">
    <property type="entry name" value="SNF2_RAD54_helicase_repair"/>
</dbReference>
<dbReference type="PROSITE" id="PS51194">
    <property type="entry name" value="HELICASE_CTER"/>
    <property type="match status" value="1"/>
</dbReference>
<keyword evidence="3" id="KW-0378">Hydrolase</keyword>
<organism evidence="9 10">
    <name type="scientific">Tolypocladium ophioglossoides (strain CBS 100239)</name>
    <name type="common">Snaketongue truffleclub</name>
    <name type="synonym">Elaphocordyceps ophioglossoides</name>
    <dbReference type="NCBI Taxonomy" id="1163406"/>
    <lineage>
        <taxon>Eukaryota</taxon>
        <taxon>Fungi</taxon>
        <taxon>Dikarya</taxon>
        <taxon>Ascomycota</taxon>
        <taxon>Pezizomycotina</taxon>
        <taxon>Sordariomycetes</taxon>
        <taxon>Hypocreomycetidae</taxon>
        <taxon>Hypocreales</taxon>
        <taxon>Ophiocordycipitaceae</taxon>
        <taxon>Tolypocladium</taxon>
    </lineage>
</organism>
<dbReference type="AlphaFoldDB" id="A0A0L0MWW0"/>
<dbReference type="FunFam" id="3.40.50.10810:FF:000019">
    <property type="entry name" value="DNA excision repair protein ERCC-6-like 2 isoform X1"/>
    <property type="match status" value="1"/>
</dbReference>
<name>A0A0L0MWW0_TOLOC</name>
<keyword evidence="5" id="KW-0539">Nucleus</keyword>
<dbReference type="InterPro" id="IPR029256">
    <property type="entry name" value="Heliccase-ass-bd"/>
</dbReference>
<dbReference type="EMBL" id="LFRF01000060">
    <property type="protein sequence ID" value="KND86347.1"/>
    <property type="molecule type" value="Genomic_DNA"/>
</dbReference>
<feature type="region of interest" description="Disordered" evidence="6">
    <location>
        <begin position="1097"/>
        <end position="1128"/>
    </location>
</feature>
<accession>A0A0L0MWW0</accession>
<keyword evidence="10" id="KW-1185">Reference proteome</keyword>
<evidence type="ECO:0000256" key="3">
    <source>
        <dbReference type="ARBA" id="ARBA00022801"/>
    </source>
</evidence>
<feature type="compositionally biased region" description="Basic residues" evidence="6">
    <location>
        <begin position="158"/>
        <end position="169"/>
    </location>
</feature>
<dbReference type="SUPFAM" id="SSF52540">
    <property type="entry name" value="P-loop containing nucleoside triphosphate hydrolases"/>
    <property type="match status" value="2"/>
</dbReference>
<dbReference type="InterPro" id="IPR038718">
    <property type="entry name" value="SNF2-like_sf"/>
</dbReference>
<dbReference type="GO" id="GO:0005634">
    <property type="term" value="C:nucleus"/>
    <property type="evidence" value="ECO:0007669"/>
    <property type="project" value="UniProtKB-SubCell"/>
</dbReference>
<evidence type="ECO:0000256" key="6">
    <source>
        <dbReference type="SAM" id="MobiDB-lite"/>
    </source>
</evidence>
<dbReference type="SMART" id="SM00490">
    <property type="entry name" value="HELICc"/>
    <property type="match status" value="1"/>
</dbReference>
<gene>
    <name evidence="9" type="ORF">TOPH_09013</name>
</gene>
<feature type="region of interest" description="Disordered" evidence="6">
    <location>
        <begin position="1"/>
        <end position="24"/>
    </location>
</feature>
<proteinExistence type="predicted"/>
<dbReference type="InterPro" id="IPR014001">
    <property type="entry name" value="Helicase_ATP-bd"/>
</dbReference>
<keyword evidence="2" id="KW-0547">Nucleotide-binding</keyword>
<feature type="compositionally biased region" description="Basic and acidic residues" evidence="6">
    <location>
        <begin position="1039"/>
        <end position="1059"/>
    </location>
</feature>
<evidence type="ECO:0000256" key="4">
    <source>
        <dbReference type="ARBA" id="ARBA00022840"/>
    </source>
</evidence>
<reference evidence="9 10" key="1">
    <citation type="journal article" date="2015" name="BMC Genomics">
        <title>The genome of the truffle-parasite Tolypocladium ophioglossoides and the evolution of antifungal peptaibiotics.</title>
        <authorList>
            <person name="Quandt C.A."/>
            <person name="Bushley K.E."/>
            <person name="Spatafora J.W."/>
        </authorList>
    </citation>
    <scope>NUCLEOTIDE SEQUENCE [LARGE SCALE GENOMIC DNA]</scope>
    <source>
        <strain evidence="9 10">CBS 100239</strain>
    </source>
</reference>
<feature type="compositionally biased region" description="Basic and acidic residues" evidence="6">
    <location>
        <begin position="170"/>
        <end position="185"/>
    </location>
</feature>
<dbReference type="STRING" id="1163406.A0A0L0MWW0"/>
<dbReference type="Gene3D" id="3.40.50.300">
    <property type="entry name" value="P-loop containing nucleotide triphosphate hydrolases"/>
    <property type="match status" value="1"/>
</dbReference>
<comment type="caution">
    <text evidence="9">The sequence shown here is derived from an EMBL/GenBank/DDBJ whole genome shotgun (WGS) entry which is preliminary data.</text>
</comment>
<dbReference type="PROSITE" id="PS51192">
    <property type="entry name" value="HELICASE_ATP_BIND_1"/>
    <property type="match status" value="1"/>
</dbReference>
<feature type="region of interest" description="Disordered" evidence="6">
    <location>
        <begin position="1039"/>
        <end position="1068"/>
    </location>
</feature>
<evidence type="ECO:0000259" key="8">
    <source>
        <dbReference type="PROSITE" id="PS51194"/>
    </source>
</evidence>
<sequence length="1150" mass="130268">MGTPTPTLMPIGVGPGTQNPHGVSVHRAPDIRRLLGPHRSRHHRQHGRRQGLRTWRWLFPIEGVITQGGLDGHVPTLLYRVLHRVLQHVAACVLPHQRHHNRLPSRNVKQPAIEMLDDEGTASELDEERGDASRKRKVELEPEEKVHWTDESDGVPVKPKKRRANRKSTAKKDVSGVHGDSKNGEGDDLELSGIPDYLQERRRTFDALKKLHHEAALMLPPDYTDIDFDESGRLGELKERPQFDDTSGIKPSRPYRDIELPQSAGLIPASIAQYLRDYQVAGVKFLHRKFVYQEGGILGDDMGLGKTVQVAAFLTAAFGKTGDERDARRMREIRFCSGRWYPRVLIICPGSLIMNWKNEMNRWGWWHIDVFHGANKDDALGTARSGLLEIMITTYDTYKNSRSSINMVQWDVGVCDECHRLKDRYSETTKALTEVNALCRIGLTGTAIQNKYEELWTLLDWTNPGHFGTRAEWTQTIAKPLTVGQSHDATIAQLSLARQTAKKLVQNLLPRYFLRRMKTLIANQLPKKTDRVVFCPLTDLQREAYENFLSSADLELLRTISETCPHGNRKGWCCQKYLQNGNTWQHIVFPSIIVLQKLANHLTLLVPSTTDVGPKQESELRTLQTCMPDTWKVLYEQRDQISNLVNPEFCGKWKILKKLLKFWHRSGDKVLVFSHSVRLLRILQHLFTNTSYSVSYLDGSLTYEQRQEVVDTFNSDPTQFVFLISTKAGGVGLNISSANKVVIIDPHRNPSYDLQAQDRAYRIGQTRDVEVFRLISLGTVEEIVYARQIYKQQQANIGYTASSERRYFKGVQQDTARKGEIFGLSDIFTYRNDFGLLRDIVNKTNIAEAKAGVHLVDVNMEKAAQDDETLGIVKEEEADTEDGGLGQLAALLTAENQEKLLESQKPTVPRSDAIQAILTSVGVEYTHDNSEVVGSSKVEEQLSRRAAMTSYADGDVEGQSALFAETEDEDGGRALHSMYRPPEDVCLRQFCEMAREFGFVNATEFALVVESWSQEARRNCLNTFYKRREAALTEADAKKDEDVKNVPKDEEDKNVKREAIQSTPRAKKEEAHYVDVQSEGVKVENINAEDVEVKAEDMKVKAEDARNETPIKDEGTCIGMGDDKNNIKVEGTSKRTSIFLVDDDDDDDEL</sequence>
<dbReference type="Pfam" id="PF00271">
    <property type="entry name" value="Helicase_C"/>
    <property type="match status" value="1"/>
</dbReference>
<dbReference type="Pfam" id="PF25806">
    <property type="entry name" value="RHH_ERCC6L2"/>
    <property type="match status" value="1"/>
</dbReference>
<dbReference type="GO" id="GO:0016787">
    <property type="term" value="F:hydrolase activity"/>
    <property type="evidence" value="ECO:0007669"/>
    <property type="project" value="UniProtKB-KW"/>
</dbReference>
<evidence type="ECO:0000256" key="1">
    <source>
        <dbReference type="ARBA" id="ARBA00004123"/>
    </source>
</evidence>
<evidence type="ECO:0000313" key="9">
    <source>
        <dbReference type="EMBL" id="KND86347.1"/>
    </source>
</evidence>
<dbReference type="InterPro" id="IPR001650">
    <property type="entry name" value="Helicase_C-like"/>
</dbReference>
<dbReference type="PANTHER" id="PTHR45629:SF7">
    <property type="entry name" value="DNA EXCISION REPAIR PROTEIN ERCC-6-RELATED"/>
    <property type="match status" value="1"/>
</dbReference>
<comment type="subcellular location">
    <subcellularLocation>
        <location evidence="1">Nucleus</location>
    </subcellularLocation>
</comment>
<evidence type="ECO:0000313" key="10">
    <source>
        <dbReference type="Proteomes" id="UP000036947"/>
    </source>
</evidence>
<feature type="region of interest" description="Disordered" evidence="6">
    <location>
        <begin position="119"/>
        <end position="191"/>
    </location>
</feature>
<feature type="domain" description="Helicase ATP-binding" evidence="7">
    <location>
        <begin position="287"/>
        <end position="465"/>
    </location>
</feature>
<evidence type="ECO:0000256" key="5">
    <source>
        <dbReference type="ARBA" id="ARBA00023242"/>
    </source>
</evidence>
<feature type="compositionally biased region" description="Acidic residues" evidence="6">
    <location>
        <begin position="119"/>
        <end position="129"/>
    </location>
</feature>
<dbReference type="Gene3D" id="3.40.50.10810">
    <property type="entry name" value="Tandem AAA-ATPase domain"/>
    <property type="match status" value="1"/>
</dbReference>
<dbReference type="Proteomes" id="UP000036947">
    <property type="component" value="Unassembled WGS sequence"/>
</dbReference>
<dbReference type="CDD" id="cd18793">
    <property type="entry name" value="SF2_C_SNF"/>
    <property type="match status" value="1"/>
</dbReference>
<dbReference type="GO" id="GO:0005524">
    <property type="term" value="F:ATP binding"/>
    <property type="evidence" value="ECO:0007669"/>
    <property type="project" value="InterPro"/>
</dbReference>
<dbReference type="OrthoDB" id="413460at2759"/>
<evidence type="ECO:0000256" key="2">
    <source>
        <dbReference type="ARBA" id="ARBA00022741"/>
    </source>
</evidence>
<keyword evidence="4" id="KW-0067">ATP-binding</keyword>
<protein>
    <submittedName>
        <fullName evidence="9">DNA excision repair protein ERCC-6-like 2</fullName>
    </submittedName>
</protein>
<evidence type="ECO:0000259" key="7">
    <source>
        <dbReference type="PROSITE" id="PS51192"/>
    </source>
</evidence>
<feature type="domain" description="Helicase C-terminal" evidence="8">
    <location>
        <begin position="655"/>
        <end position="808"/>
    </location>
</feature>
<dbReference type="SMART" id="SM00487">
    <property type="entry name" value="DEXDc"/>
    <property type="match status" value="1"/>
</dbReference>
<feature type="compositionally biased region" description="Basic and acidic residues" evidence="6">
    <location>
        <begin position="130"/>
        <end position="150"/>
    </location>
</feature>
<dbReference type="InterPro" id="IPR049730">
    <property type="entry name" value="SNF2/RAD54-like_C"/>
</dbReference>
<dbReference type="InterPro" id="IPR027417">
    <property type="entry name" value="P-loop_NTPase"/>
</dbReference>
<dbReference type="Pfam" id="PF00176">
    <property type="entry name" value="SNF2-rel_dom"/>
    <property type="match status" value="1"/>
</dbReference>
<dbReference type="Pfam" id="PF14773">
    <property type="entry name" value="VIGSSK"/>
    <property type="match status" value="1"/>
</dbReference>
<dbReference type="PANTHER" id="PTHR45629">
    <property type="entry name" value="SNF2/RAD54 FAMILY MEMBER"/>
    <property type="match status" value="1"/>
</dbReference>
<dbReference type="InterPro" id="IPR000330">
    <property type="entry name" value="SNF2_N"/>
</dbReference>